<organism evidence="2 3">
    <name type="scientific">Nosema granulosis</name>
    <dbReference type="NCBI Taxonomy" id="83296"/>
    <lineage>
        <taxon>Eukaryota</taxon>
        <taxon>Fungi</taxon>
        <taxon>Fungi incertae sedis</taxon>
        <taxon>Microsporidia</taxon>
        <taxon>Nosematidae</taxon>
        <taxon>Nosema</taxon>
    </lineage>
</organism>
<evidence type="ECO:0000259" key="1">
    <source>
        <dbReference type="Pfam" id="PF03501"/>
    </source>
</evidence>
<feature type="domain" description="Plectin/eS10 N-terminal" evidence="1">
    <location>
        <begin position="35"/>
        <end position="112"/>
    </location>
</feature>
<reference evidence="2 3" key="1">
    <citation type="journal article" date="2020" name="Genome Biol. Evol.">
        <title>Comparative genomics of strictly vertically transmitted, feminizing microsporidia endosymbionts of amphipod crustaceans.</title>
        <authorList>
            <person name="Cormier A."/>
            <person name="Chebbi M.A."/>
            <person name="Giraud I."/>
            <person name="Wattier R."/>
            <person name="Teixeira M."/>
            <person name="Gilbert C."/>
            <person name="Rigaud T."/>
            <person name="Cordaux R."/>
        </authorList>
    </citation>
    <scope>NUCLEOTIDE SEQUENCE [LARGE SCALE GENOMIC DNA]</scope>
    <source>
        <strain evidence="2 3">Ou3-Ou53</strain>
    </source>
</reference>
<dbReference type="InterPro" id="IPR036388">
    <property type="entry name" value="WH-like_DNA-bd_sf"/>
</dbReference>
<keyword evidence="2" id="KW-0687">Ribonucleoprotein</keyword>
<dbReference type="Gene3D" id="1.10.10.10">
    <property type="entry name" value="Winged helix-like DNA-binding domain superfamily/Winged helix DNA-binding domain"/>
    <property type="match status" value="1"/>
</dbReference>
<dbReference type="OrthoDB" id="2190155at2759"/>
<dbReference type="GO" id="GO:0005840">
    <property type="term" value="C:ribosome"/>
    <property type="evidence" value="ECO:0007669"/>
    <property type="project" value="UniProtKB-KW"/>
</dbReference>
<accession>A0A9P6GY37</accession>
<dbReference type="Proteomes" id="UP000740883">
    <property type="component" value="Unassembled WGS sequence"/>
</dbReference>
<proteinExistence type="predicted"/>
<evidence type="ECO:0000313" key="2">
    <source>
        <dbReference type="EMBL" id="KAF9762655.1"/>
    </source>
</evidence>
<keyword evidence="2" id="KW-0689">Ribosomal protein</keyword>
<dbReference type="AlphaFoldDB" id="A0A9P6GY37"/>
<dbReference type="InterPro" id="IPR005326">
    <property type="entry name" value="Plectin_eS10_N"/>
</dbReference>
<keyword evidence="3" id="KW-1185">Reference proteome</keyword>
<evidence type="ECO:0000313" key="3">
    <source>
        <dbReference type="Proteomes" id="UP000740883"/>
    </source>
</evidence>
<dbReference type="EMBL" id="SBJO01000147">
    <property type="protein sequence ID" value="KAF9762655.1"/>
    <property type="molecule type" value="Genomic_DNA"/>
</dbReference>
<gene>
    <name evidence="2" type="primary">RpS10a</name>
    <name evidence="2" type="ORF">NGRA_1853</name>
</gene>
<comment type="caution">
    <text evidence="2">The sequence shown here is derived from an EMBL/GenBank/DDBJ whole genome shotgun (WGS) entry which is preliminary data.</text>
</comment>
<sequence length="127" mass="14887">MRFEICGLLFFLQNVEFSFVNFLKIFIPKMRLTSAEKFRVMKHLKNTGSLLIHDRPLENHKILDVKIAPLRGYITSLKDKGFVEEFYVWNHSYVLTTDSGITWLNEELDIPDIIEEGPKIDNVEQKA</sequence>
<dbReference type="Pfam" id="PF03501">
    <property type="entry name" value="S10_plectin"/>
    <property type="match status" value="1"/>
</dbReference>
<name>A0A9P6GY37_9MICR</name>
<protein>
    <submittedName>
        <fullName evidence="2">40S ribosomal protein S10a</fullName>
    </submittedName>
</protein>